<proteinExistence type="inferred from homology"/>
<evidence type="ECO:0000256" key="2">
    <source>
        <dbReference type="ARBA" id="ARBA00007131"/>
    </source>
</evidence>
<dbReference type="SUPFAM" id="SSF52922">
    <property type="entry name" value="TK C-terminal domain-like"/>
    <property type="match status" value="1"/>
</dbReference>
<dbReference type="Proteomes" id="UP000005947">
    <property type="component" value="Unassembled WGS sequence"/>
</dbReference>
<evidence type="ECO:0000259" key="4">
    <source>
        <dbReference type="SMART" id="SM00861"/>
    </source>
</evidence>
<dbReference type="eggNOG" id="COG3958">
    <property type="taxonomic scope" value="Bacteria"/>
</dbReference>
<dbReference type="Gene3D" id="3.40.50.970">
    <property type="match status" value="1"/>
</dbReference>
<keyword evidence="6" id="KW-1185">Reference proteome</keyword>
<sequence length="320" mass="34657">MFKLAKDCRSAGKPYRDAVVDTLLDLMKTNDRVLCFDADLGGASGTLKIQKELPEQFVEVGIAEQNMMGMAAGMSSEGYIPFCHTFGPFATRRCFDQIYLSGGYAHNTINIWGSDPGFTAGANGGTHTTWEDMALMRMIPGSIITDAADPVQMEWIIRTFATLEGVHYVRSGRKASYSIYESGSTFELGRGNVLQKGSDVLIISAGQLVKDALDAAEELEKQGLSVEVIDMFCIKPLDKELVLSEVAGKRAVVTFENHSVNGGLGSSVAETLVEAQVCVPFKRIGVNEQFGQVGTADWLQKEFGLCASDVVKTVNALLAR</sequence>
<comment type="similarity">
    <text evidence="2">Belongs to the transketolase family.</text>
</comment>
<dbReference type="Gene3D" id="3.40.50.920">
    <property type="match status" value="1"/>
</dbReference>
<name>F1T3H2_9ACTN</name>
<dbReference type="PANTHER" id="PTHR43825">
    <property type="entry name" value="PYRUVATE DEHYDROGENASE E1 COMPONENT"/>
    <property type="match status" value="1"/>
</dbReference>
<gene>
    <name evidence="5" type="ORF">HMPREF0091_10213</name>
</gene>
<evidence type="ECO:0000256" key="1">
    <source>
        <dbReference type="ARBA" id="ARBA00001964"/>
    </source>
</evidence>
<evidence type="ECO:0000313" key="6">
    <source>
        <dbReference type="Proteomes" id="UP000005947"/>
    </source>
</evidence>
<dbReference type="AlphaFoldDB" id="F1T3H2"/>
<dbReference type="GeneID" id="93210969"/>
<dbReference type="InterPro" id="IPR033248">
    <property type="entry name" value="Transketolase_C"/>
</dbReference>
<protein>
    <submittedName>
        <fullName evidence="5">Transketolase, C-terminal domain protein</fullName>
    </submittedName>
</protein>
<dbReference type="SUPFAM" id="SSF52518">
    <property type="entry name" value="Thiamin diphosphate-binding fold (THDP-binding)"/>
    <property type="match status" value="1"/>
</dbReference>
<dbReference type="EMBL" id="ACGK02000001">
    <property type="protein sequence ID" value="EGF23266.1"/>
    <property type="molecule type" value="Genomic_DNA"/>
</dbReference>
<feature type="domain" description="Transketolase-like pyrimidine-binding" evidence="4">
    <location>
        <begin position="13"/>
        <end position="179"/>
    </location>
</feature>
<comment type="cofactor">
    <cofactor evidence="1">
        <name>thiamine diphosphate</name>
        <dbReference type="ChEBI" id="CHEBI:58937"/>
    </cofactor>
</comment>
<dbReference type="CDD" id="cd07033">
    <property type="entry name" value="TPP_PYR_DXS_TK_like"/>
    <property type="match status" value="1"/>
</dbReference>
<dbReference type="OrthoDB" id="8732661at2"/>
<dbReference type="InterPro" id="IPR009014">
    <property type="entry name" value="Transketo_C/PFOR_II"/>
</dbReference>
<reference evidence="5 6" key="1">
    <citation type="submission" date="2011-02" db="EMBL/GenBank/DDBJ databases">
        <authorList>
            <person name="Muzny D."/>
            <person name="Qin X."/>
            <person name="Buhay C."/>
            <person name="Dugan-Rocha S."/>
            <person name="Ding Y."/>
            <person name="Chen G."/>
            <person name="Hawes A."/>
            <person name="Holder M."/>
            <person name="Jhangiani S."/>
            <person name="Johnson A."/>
            <person name="Khan Z."/>
            <person name="Li Z."/>
            <person name="Liu W."/>
            <person name="Liu X."/>
            <person name="Perez L."/>
            <person name="Shen H."/>
            <person name="Wang Q."/>
            <person name="Watt J."/>
            <person name="Xi L."/>
            <person name="Xin Y."/>
            <person name="Zhou J."/>
            <person name="Deng J."/>
            <person name="Jiang H."/>
            <person name="Liu Y."/>
            <person name="Qu J."/>
            <person name="Song X.-Z."/>
            <person name="Zhang L."/>
            <person name="Villasana D."/>
            <person name="Johnson A."/>
            <person name="Liu J."/>
            <person name="Liyanage D."/>
            <person name="Lorensuhewa L."/>
            <person name="Robinson T."/>
            <person name="Song A."/>
            <person name="Song B.-B."/>
            <person name="Dinh H."/>
            <person name="Thornton R."/>
            <person name="Coyle M."/>
            <person name="Francisco L."/>
            <person name="Jackson L."/>
            <person name="Javaid M."/>
            <person name="Korchina V."/>
            <person name="Kovar C."/>
            <person name="Mata R."/>
            <person name="Mathew T."/>
            <person name="Ngo R."/>
            <person name="Nguyen L."/>
            <person name="Nguyen N."/>
            <person name="Okwuonu G."/>
            <person name="Ongeri F."/>
            <person name="Pham C."/>
            <person name="Simmons D."/>
            <person name="Wilczek-Boney K."/>
            <person name="Hale W."/>
            <person name="Jakkamsetti A."/>
            <person name="Pham P."/>
            <person name="Ruth R."/>
            <person name="San Lucas F."/>
            <person name="Warren J."/>
            <person name="Zhang J."/>
            <person name="Zhao Z."/>
            <person name="Zhou C."/>
            <person name="Zhu D."/>
            <person name="Lee S."/>
            <person name="Bess C."/>
            <person name="Blankenburg K."/>
            <person name="Forbes L."/>
            <person name="Fu Q."/>
            <person name="Gubbala S."/>
            <person name="Hirani K."/>
            <person name="Jayaseelan J.C."/>
            <person name="Lara F."/>
            <person name="Munidasa M."/>
            <person name="Palculict T."/>
            <person name="Patil S."/>
            <person name="Pu L.-L."/>
            <person name="Saada N."/>
            <person name="Tang L."/>
            <person name="Weissenberger G."/>
            <person name="Zhu Y."/>
            <person name="Hemphill L."/>
            <person name="Shang Y."/>
            <person name="Youmans B."/>
            <person name="Ayvaz T."/>
            <person name="Ross M."/>
            <person name="Santibanez J."/>
            <person name="Aqrawi P."/>
            <person name="Gross S."/>
            <person name="Joshi V."/>
            <person name="Fowler G."/>
            <person name="Nazareth L."/>
            <person name="Reid J."/>
            <person name="Worley K."/>
            <person name="Petrosino J."/>
            <person name="Highlander S."/>
            <person name="Gibbs R."/>
        </authorList>
    </citation>
    <scope>NUCLEOTIDE SEQUENCE [LARGE SCALE GENOMIC DNA]</scope>
    <source>
        <strain evidence="5 6">DSM 15829</strain>
    </source>
</reference>
<dbReference type="RefSeq" id="WP_006302324.1">
    <property type="nucleotide sequence ID" value="NZ_ACGK02000001.1"/>
</dbReference>
<dbReference type="InterPro" id="IPR005475">
    <property type="entry name" value="Transketolase-like_Pyr-bd"/>
</dbReference>
<evidence type="ECO:0000313" key="5">
    <source>
        <dbReference type="EMBL" id="EGF23266.1"/>
    </source>
</evidence>
<dbReference type="Pfam" id="PF02780">
    <property type="entry name" value="Transketolase_C"/>
    <property type="match status" value="1"/>
</dbReference>
<dbReference type="PANTHER" id="PTHR43825:SF1">
    <property type="entry name" value="TRANSKETOLASE-LIKE PYRIMIDINE-BINDING DOMAIN-CONTAINING PROTEIN"/>
    <property type="match status" value="1"/>
</dbReference>
<comment type="caution">
    <text evidence="5">The sequence shown here is derived from an EMBL/GenBank/DDBJ whole genome shotgun (WGS) entry which is preliminary data.</text>
</comment>
<dbReference type="GO" id="GO:0000287">
    <property type="term" value="F:magnesium ion binding"/>
    <property type="evidence" value="ECO:0007669"/>
    <property type="project" value="UniProtKB-ARBA"/>
</dbReference>
<evidence type="ECO:0000256" key="3">
    <source>
        <dbReference type="ARBA" id="ARBA00023052"/>
    </source>
</evidence>
<dbReference type="InterPro" id="IPR051157">
    <property type="entry name" value="PDH/Transketolase"/>
</dbReference>
<keyword evidence="3" id="KW-0786">Thiamine pyrophosphate</keyword>
<accession>F1T3H2</accession>
<dbReference type="FunFam" id="3.40.50.970:FF:000129">
    <property type="entry name" value="Transketolase"/>
    <property type="match status" value="1"/>
</dbReference>
<dbReference type="Pfam" id="PF02779">
    <property type="entry name" value="Transket_pyr"/>
    <property type="match status" value="1"/>
</dbReference>
<dbReference type="InterPro" id="IPR029061">
    <property type="entry name" value="THDP-binding"/>
</dbReference>
<organism evidence="5 6">
    <name type="scientific">Fannyhessea vaginae DSM 15829</name>
    <dbReference type="NCBI Taxonomy" id="525256"/>
    <lineage>
        <taxon>Bacteria</taxon>
        <taxon>Bacillati</taxon>
        <taxon>Actinomycetota</taxon>
        <taxon>Coriobacteriia</taxon>
        <taxon>Coriobacteriales</taxon>
        <taxon>Atopobiaceae</taxon>
        <taxon>Fannyhessea</taxon>
    </lineage>
</organism>
<dbReference type="SMART" id="SM00861">
    <property type="entry name" value="Transket_pyr"/>
    <property type="match status" value="1"/>
</dbReference>